<accession>A0A252F6H6</accession>
<dbReference type="Pfam" id="PF00583">
    <property type="entry name" value="Acetyltransf_1"/>
    <property type="match status" value="1"/>
</dbReference>
<dbReference type="InterPro" id="IPR000182">
    <property type="entry name" value="GNAT_dom"/>
</dbReference>
<evidence type="ECO:0000313" key="5">
    <source>
        <dbReference type="Proteomes" id="UP000194903"/>
    </source>
</evidence>
<gene>
    <name evidence="4" type="ORF">CBW42_01940</name>
</gene>
<dbReference type="PANTHER" id="PTHR43072:SF23">
    <property type="entry name" value="UPF0039 PROTEIN C11D3.02C"/>
    <property type="match status" value="1"/>
</dbReference>
<protein>
    <submittedName>
        <fullName evidence="4">GNAT family N-acetyltransferase</fullName>
    </submittedName>
</protein>
<dbReference type="InterPro" id="IPR016181">
    <property type="entry name" value="Acyl_CoA_acyltransferase"/>
</dbReference>
<name>A0A252F6H6_9FIRM</name>
<dbReference type="AlphaFoldDB" id="A0A252F6H6"/>
<evidence type="ECO:0000259" key="3">
    <source>
        <dbReference type="PROSITE" id="PS51186"/>
    </source>
</evidence>
<dbReference type="EMBL" id="NHOC01000002">
    <property type="protein sequence ID" value="OUM21356.1"/>
    <property type="molecule type" value="Genomic_DNA"/>
</dbReference>
<dbReference type="Proteomes" id="UP000194903">
    <property type="component" value="Unassembled WGS sequence"/>
</dbReference>
<feature type="domain" description="N-acetyltransferase" evidence="3">
    <location>
        <begin position="2"/>
        <end position="160"/>
    </location>
</feature>
<keyword evidence="2" id="KW-0012">Acyltransferase</keyword>
<reference evidence="4 5" key="1">
    <citation type="submission" date="2017-05" db="EMBL/GenBank/DDBJ databases">
        <title>Butyricicoccus porcorum sp. nov. a butyrate-producing bacterium from the swine intestinal tract.</title>
        <authorList>
            <person name="Trachsel J."/>
            <person name="Humphrey S."/>
            <person name="Allen H.K."/>
        </authorList>
    </citation>
    <scope>NUCLEOTIDE SEQUENCE [LARGE SCALE GENOMIC DNA]</scope>
    <source>
        <strain evidence="4">BB10</strain>
    </source>
</reference>
<keyword evidence="1 4" id="KW-0808">Transferase</keyword>
<dbReference type="RefSeq" id="WP_087017213.1">
    <property type="nucleotide sequence ID" value="NZ_CP178353.1"/>
</dbReference>
<keyword evidence="5" id="KW-1185">Reference proteome</keyword>
<dbReference type="GO" id="GO:0016747">
    <property type="term" value="F:acyltransferase activity, transferring groups other than amino-acyl groups"/>
    <property type="evidence" value="ECO:0007669"/>
    <property type="project" value="InterPro"/>
</dbReference>
<evidence type="ECO:0000256" key="2">
    <source>
        <dbReference type="ARBA" id="ARBA00023315"/>
    </source>
</evidence>
<dbReference type="PROSITE" id="PS51186">
    <property type="entry name" value="GNAT"/>
    <property type="match status" value="1"/>
</dbReference>
<dbReference type="OrthoDB" id="9798006at2"/>
<dbReference type="Gene3D" id="3.40.630.30">
    <property type="match status" value="1"/>
</dbReference>
<comment type="caution">
    <text evidence="4">The sequence shown here is derived from an EMBL/GenBank/DDBJ whole genome shotgun (WGS) entry which is preliminary data.</text>
</comment>
<evidence type="ECO:0000256" key="1">
    <source>
        <dbReference type="ARBA" id="ARBA00022679"/>
    </source>
</evidence>
<proteinExistence type="predicted"/>
<organism evidence="4 5">
    <name type="scientific">Butyricicoccus porcorum</name>
    <dbReference type="NCBI Taxonomy" id="1945634"/>
    <lineage>
        <taxon>Bacteria</taxon>
        <taxon>Bacillati</taxon>
        <taxon>Bacillota</taxon>
        <taxon>Clostridia</taxon>
        <taxon>Eubacteriales</taxon>
        <taxon>Butyricicoccaceae</taxon>
        <taxon>Butyricicoccus</taxon>
    </lineage>
</organism>
<dbReference type="CDD" id="cd04301">
    <property type="entry name" value="NAT_SF"/>
    <property type="match status" value="1"/>
</dbReference>
<sequence>MGTIRRAKACDLDRLKAIYNDAVINTTATFDLEPKDDADRRAWFDAHQGRYLLLVYETDGKEIAGYVSLSRYRERAAFNQTVELSIYLHPDFRGQHIGEQLMQAVLRYARQRDDIETVVSLITSDNAASIHLHETLGFSYCGQIRNAGTKFGKRLHLNIYELTFV</sequence>
<dbReference type="PANTHER" id="PTHR43072">
    <property type="entry name" value="N-ACETYLTRANSFERASE"/>
    <property type="match status" value="1"/>
</dbReference>
<evidence type="ECO:0000313" key="4">
    <source>
        <dbReference type="EMBL" id="OUM21356.1"/>
    </source>
</evidence>
<dbReference type="SUPFAM" id="SSF55729">
    <property type="entry name" value="Acyl-CoA N-acyltransferases (Nat)"/>
    <property type="match status" value="1"/>
</dbReference>